<dbReference type="InterPro" id="IPR041118">
    <property type="entry name" value="Rx_N"/>
</dbReference>
<evidence type="ECO:0000256" key="1">
    <source>
        <dbReference type="ARBA" id="ARBA00022614"/>
    </source>
</evidence>
<keyword evidence="11" id="KW-1185">Reference proteome</keyword>
<dbReference type="SUPFAM" id="SSF52540">
    <property type="entry name" value="P-loop containing nucleoside triphosphate hydrolases"/>
    <property type="match status" value="1"/>
</dbReference>
<evidence type="ECO:0000256" key="4">
    <source>
        <dbReference type="ARBA" id="ARBA00022821"/>
    </source>
</evidence>
<dbReference type="InterPro" id="IPR027417">
    <property type="entry name" value="P-loop_NTPase"/>
</dbReference>
<dbReference type="AlphaFoldDB" id="A0AAQ3N8K0"/>
<reference evidence="10 11" key="1">
    <citation type="journal article" date="2023" name="Life. Sci Alliance">
        <title>Evolutionary insights into 3D genome organization and epigenetic landscape of Vigna mungo.</title>
        <authorList>
            <person name="Junaid A."/>
            <person name="Singh B."/>
            <person name="Bhatia S."/>
        </authorList>
    </citation>
    <scope>NUCLEOTIDE SEQUENCE [LARGE SCALE GENOMIC DNA]</scope>
    <source>
        <strain evidence="10">Urdbean</strain>
    </source>
</reference>
<organism evidence="10 11">
    <name type="scientific">Vigna mungo</name>
    <name type="common">Black gram</name>
    <name type="synonym">Phaseolus mungo</name>
    <dbReference type="NCBI Taxonomy" id="3915"/>
    <lineage>
        <taxon>Eukaryota</taxon>
        <taxon>Viridiplantae</taxon>
        <taxon>Streptophyta</taxon>
        <taxon>Embryophyta</taxon>
        <taxon>Tracheophyta</taxon>
        <taxon>Spermatophyta</taxon>
        <taxon>Magnoliopsida</taxon>
        <taxon>eudicotyledons</taxon>
        <taxon>Gunneridae</taxon>
        <taxon>Pentapetalae</taxon>
        <taxon>rosids</taxon>
        <taxon>fabids</taxon>
        <taxon>Fabales</taxon>
        <taxon>Fabaceae</taxon>
        <taxon>Papilionoideae</taxon>
        <taxon>50 kb inversion clade</taxon>
        <taxon>NPAAA clade</taxon>
        <taxon>indigoferoid/millettioid clade</taxon>
        <taxon>Phaseoleae</taxon>
        <taxon>Vigna</taxon>
    </lineage>
</organism>
<dbReference type="InterPro" id="IPR036388">
    <property type="entry name" value="WH-like_DNA-bd_sf"/>
</dbReference>
<dbReference type="GO" id="GO:0005524">
    <property type="term" value="F:ATP binding"/>
    <property type="evidence" value="ECO:0007669"/>
    <property type="project" value="UniProtKB-KW"/>
</dbReference>
<dbReference type="GO" id="GO:0051707">
    <property type="term" value="P:response to other organism"/>
    <property type="evidence" value="ECO:0007669"/>
    <property type="project" value="UniProtKB-ARBA"/>
</dbReference>
<keyword evidence="4" id="KW-0611">Plant defense</keyword>
<dbReference type="InterPro" id="IPR058922">
    <property type="entry name" value="WHD_DRP"/>
</dbReference>
<evidence type="ECO:0000256" key="2">
    <source>
        <dbReference type="ARBA" id="ARBA00022737"/>
    </source>
</evidence>
<evidence type="ECO:0000313" key="11">
    <source>
        <dbReference type="Proteomes" id="UP001374535"/>
    </source>
</evidence>
<dbReference type="Pfam" id="PF00931">
    <property type="entry name" value="NB-ARC"/>
    <property type="match status" value="1"/>
</dbReference>
<dbReference type="Gene3D" id="3.40.50.300">
    <property type="entry name" value="P-loop containing nucleotide triphosphate hydrolases"/>
    <property type="match status" value="1"/>
</dbReference>
<dbReference type="FunFam" id="3.40.50.300:FF:001091">
    <property type="entry name" value="Probable disease resistance protein At1g61300"/>
    <property type="match status" value="1"/>
</dbReference>
<dbReference type="Gene3D" id="1.20.5.4130">
    <property type="match status" value="1"/>
</dbReference>
<feature type="domain" description="R13L1/DRL21-like LRR repeat region" evidence="9">
    <location>
        <begin position="681"/>
        <end position="807"/>
    </location>
</feature>
<keyword evidence="5" id="KW-0067">ATP-binding</keyword>
<dbReference type="GO" id="GO:0043531">
    <property type="term" value="F:ADP binding"/>
    <property type="evidence" value="ECO:0007669"/>
    <property type="project" value="InterPro"/>
</dbReference>
<dbReference type="InterPro" id="IPR056789">
    <property type="entry name" value="LRR_R13L1-DRL21"/>
</dbReference>
<dbReference type="Gene3D" id="1.10.10.10">
    <property type="entry name" value="Winged helix-like DNA-binding domain superfamily/Winged helix DNA-binding domain"/>
    <property type="match status" value="1"/>
</dbReference>
<evidence type="ECO:0000256" key="5">
    <source>
        <dbReference type="ARBA" id="ARBA00022840"/>
    </source>
</evidence>
<dbReference type="EMBL" id="CP144694">
    <property type="protein sequence ID" value="WVZ04296.1"/>
    <property type="molecule type" value="Genomic_DNA"/>
</dbReference>
<dbReference type="GO" id="GO:0006952">
    <property type="term" value="P:defense response"/>
    <property type="evidence" value="ECO:0007669"/>
    <property type="project" value="UniProtKB-KW"/>
</dbReference>
<dbReference type="Pfam" id="PF18052">
    <property type="entry name" value="Rx_N"/>
    <property type="match status" value="1"/>
</dbReference>
<evidence type="ECO:0000259" key="8">
    <source>
        <dbReference type="Pfam" id="PF23559"/>
    </source>
</evidence>
<dbReference type="Gene3D" id="3.80.10.10">
    <property type="entry name" value="Ribonuclease Inhibitor"/>
    <property type="match status" value="2"/>
</dbReference>
<evidence type="ECO:0000259" key="9">
    <source>
        <dbReference type="Pfam" id="PF25019"/>
    </source>
</evidence>
<proteinExistence type="predicted"/>
<keyword evidence="1" id="KW-0433">Leucine-rich repeat</keyword>
<gene>
    <name evidence="10" type="ORF">V8G54_025102</name>
</gene>
<dbReference type="InterPro" id="IPR001611">
    <property type="entry name" value="Leu-rich_rpt"/>
</dbReference>
<evidence type="ECO:0000259" key="7">
    <source>
        <dbReference type="Pfam" id="PF18052"/>
    </source>
</evidence>
<dbReference type="PROSITE" id="PS51450">
    <property type="entry name" value="LRR"/>
    <property type="match status" value="1"/>
</dbReference>
<keyword evidence="3" id="KW-0547">Nucleotide-binding</keyword>
<evidence type="ECO:0000259" key="6">
    <source>
        <dbReference type="Pfam" id="PF00931"/>
    </source>
</evidence>
<dbReference type="Proteomes" id="UP001374535">
    <property type="component" value="Chromosome 7"/>
</dbReference>
<dbReference type="Pfam" id="PF23559">
    <property type="entry name" value="WHD_DRP"/>
    <property type="match status" value="1"/>
</dbReference>
<dbReference type="InterPro" id="IPR002182">
    <property type="entry name" value="NB-ARC"/>
</dbReference>
<protein>
    <recommendedName>
        <fullName evidence="12">Disease resistance RPP13-like protein 1</fullName>
    </recommendedName>
</protein>
<evidence type="ECO:0008006" key="12">
    <source>
        <dbReference type="Google" id="ProtNLM"/>
    </source>
</evidence>
<dbReference type="Pfam" id="PF25019">
    <property type="entry name" value="LRR_R13L1-DRL21"/>
    <property type="match status" value="1"/>
</dbReference>
<name>A0AAQ3N8K0_VIGMU</name>
<dbReference type="InterPro" id="IPR042197">
    <property type="entry name" value="Apaf_helical"/>
</dbReference>
<feature type="domain" description="NB-ARC" evidence="6">
    <location>
        <begin position="173"/>
        <end position="342"/>
    </location>
</feature>
<dbReference type="InterPro" id="IPR032675">
    <property type="entry name" value="LRR_dom_sf"/>
</dbReference>
<evidence type="ECO:0000313" key="10">
    <source>
        <dbReference type="EMBL" id="WVZ04296.1"/>
    </source>
</evidence>
<dbReference type="SUPFAM" id="SSF52058">
    <property type="entry name" value="L domain-like"/>
    <property type="match status" value="2"/>
</dbReference>
<dbReference type="PANTHER" id="PTHR36766">
    <property type="entry name" value="PLANT BROAD-SPECTRUM MILDEW RESISTANCE PROTEIN RPW8"/>
    <property type="match status" value="1"/>
</dbReference>
<evidence type="ECO:0000256" key="3">
    <source>
        <dbReference type="ARBA" id="ARBA00022741"/>
    </source>
</evidence>
<dbReference type="Gene3D" id="1.10.8.430">
    <property type="entry name" value="Helical domain of apoptotic protease-activating factors"/>
    <property type="match status" value="1"/>
</dbReference>
<keyword evidence="2" id="KW-0677">Repeat</keyword>
<dbReference type="PANTHER" id="PTHR36766:SF40">
    <property type="entry name" value="DISEASE RESISTANCE PROTEIN RGA3"/>
    <property type="match status" value="1"/>
</dbReference>
<feature type="domain" description="Disease resistance protein winged helix" evidence="8">
    <location>
        <begin position="427"/>
        <end position="497"/>
    </location>
</feature>
<feature type="domain" description="Disease resistance N-terminal" evidence="7">
    <location>
        <begin position="11"/>
        <end position="101"/>
    </location>
</feature>
<sequence length="1161" mass="132427">MAADMVSGALVSVFLERTVDILASRFADILHARKYKKQLSDLKMKLLAIDVVAFDAEQKQFTDPRVRDWLLRAKDVVFDAEDLLDEIDYELYKNQKEAESQSATKKVWNPLNSFFEIEIESRMEQVIEDLEDLATKIDFLGLKKGSGVVVESGFGSKLTHTSLPNESVIYGRDDDKDFVFNWLTSYTQSNLSILSIVGMGGLGKTSLAQHVFNDPRIEGHFDINAWISVPQEFDVFNVSRAIIEGVTTLTDDSRDLEMVQKRLKEKLMGKKFLLVLDDNWNENQSKWEQVQKVLGFGIQGSRILVTTRSEKVADTMRSEKHLLQVLKEDYCWDLFAKHAFRSANSQPDPDFIQVGKKIVEKCNRLPLALKTMGSLLHNKSSLCEWESIMKSEIWDFSENESHILPALRLSYLQLPPHLKKCFAFCGLFPKGYRFKKDLLIQLWMAENFLESPLQKRSPKEIGEEYFNDLLSWSFFQRSGNNEMKKSFIMHDLLNDLAKYICEDICIRLGVDEPKGIPKITRHCSFSNDGFCFDGFGSLINAEKLHTFTQTTRRWYCKMSINDLCSKFKFIRVLSLSYCNRLTEVPESVGNLKHLRSLNLSHTNIEKLPDSLSLLYKLQILKLNCCQKLKELPSYLHQLDNLCRLEFVHTRVKNVPPYLGKRKVLQVLMSSFCVKKSKEFGIQQLGELDLHGSLTIDELQNIENPSDALEADLRNKSHLMGLELTWKLIVGSPVDSTKVGNVIENLRPSKGLKKLSVINYVGKQFPNWLFNNSLPNLVYLVLLNCKNCKRFPPLGLLPFLMKLVISRCDEIVNIDADFHGNNSCSFKSLETLEFSFMMQWEKWECKAVTGAFPRLQHLSIHDCPKLKGHLPEKLVPLKTLKITSCQQLEASTTRTIALEVHHCGKLQLEWATMKRLKMGCHSTEASLLENITSDISLQHMDIYSSLTSMSVNSVSLRTFSLDFFPKLRTLSITEFPNLQTISQDHLHNHLQNVTITKCPKFESFPTNMHTLLPSLTKLHIADCPRLESFPKGGLPSNLKCMSLNNCSRLVGSLKGAFGANALLEMLSIEEVDAECFPEEGLLPLSVTSLTIDHCLNLKEIDYKGLYQLSSLQTLRLLNCPNLQRLPDEGLPKSISSLEIANCPLLKQRCKEEEGEDREKVNV</sequence>
<accession>A0AAQ3N8K0</accession>
<dbReference type="PRINTS" id="PR00364">
    <property type="entry name" value="DISEASERSIST"/>
</dbReference>